<dbReference type="InterPro" id="IPR013922">
    <property type="entry name" value="Cyclin_PHO80-like"/>
</dbReference>
<feature type="domain" description="Cyclin N-terminal" evidence="2">
    <location>
        <begin position="1779"/>
        <end position="1876"/>
    </location>
</feature>
<reference evidence="3 4" key="1">
    <citation type="journal article" date="2022" name="bioRxiv">
        <title>Genomics of Preaxostyla Flagellates Illuminates Evolutionary Transitions and the Path Towards Mitochondrial Loss.</title>
        <authorList>
            <person name="Novak L.V.F."/>
            <person name="Treitli S.C."/>
            <person name="Pyrih J."/>
            <person name="Halakuc P."/>
            <person name="Pipaliya S.V."/>
            <person name="Vacek V."/>
            <person name="Brzon O."/>
            <person name="Soukal P."/>
            <person name="Eme L."/>
            <person name="Dacks J.B."/>
            <person name="Karnkowska A."/>
            <person name="Elias M."/>
            <person name="Hampl V."/>
        </authorList>
    </citation>
    <scope>NUCLEOTIDE SEQUENCE [LARGE SCALE GENOMIC DNA]</scope>
    <source>
        <strain evidence="3">NAU3</strain>
        <tissue evidence="3">Gut</tissue>
    </source>
</reference>
<feature type="compositionally biased region" description="Low complexity" evidence="1">
    <location>
        <begin position="720"/>
        <end position="729"/>
    </location>
</feature>
<comment type="caution">
    <text evidence="3">The sequence shown here is derived from an EMBL/GenBank/DDBJ whole genome shotgun (WGS) entry which is preliminary data.</text>
</comment>
<sequence length="1933" mass="218457">MNTKSAPNVKKHQKPDIKLVPSHVKSELLKCSTDNDTISLRRLLETGIDLHVVFYYACAYSVLPVVSYFVSDPFFDINIGVNLRRCSISPLYIACCYGSTDVVRCLLRRSDLFVNVGKSEIRVFTNQKYTESPLHAALMRNRIDVVNVLLTQLPDPLFDRTSFHPAFCRSAGIFSLEDFPKDLDHIVESSLDLDQPTKSSSPSPSSPDLHPMLNTPRSSQVRLFPRLLTSPGTTSASEFLSPSNFHSSSPPNSDSPEVSVVDATIPLTRLVDATCGVRLSLINPTPQDPVLFPISTISFPVDLLDDDNNRKKTKTKTKTGNESDLFLRDAHHNFIGKRPNPTKPAKTELRQALKKTGFNSEKRFRSHKFSGANEDQQLDDDFSLIAPTVLTRKSCLVNDTINPPLWIFTTPRHLITEDDPNSSDLLQPEHGVNQISKLLVKEDDTTIQLFSLYHSSITKIDLSQVRDLLLTNAEGTQFNPDSYLDDKLDNFRLTDDVCLQRDQLNLSSLPSSAFASLFKVGDDVIISPHMSLSSASFKREHMVTTPRDIILAEGPVAAERNLVVICHPQTDIAFPNDVLEKFQNFDGALLPLNRGDLAGIKTDPLFLRQLNSGLTADRQIATFPVLSLFRRVTILEHETVGKDCFETFFPKPTPAPPQEPPVQRRIYVNPLRRRFNMMAERFPDFNLWGIFADDVFGPVGNNNPLDRIFARDDSSENEDSSSTVSSESSSLSSISSFSLSDSSLSLSNHIDFSMPIPMTFRASKTVDSPRKPQLSITDSAEQTSGRRIVGLFDINEDFSILRPNTKLTEPSRRQQNKYIEAIKDIPHAQEVSSHSFFHNGAPPLLVIPPIYTATARNNPEAIRLLRMFDSNELQAMSYNQYKSSPTSPAPPLLTTSFPHVQPIILSDDSSDVDSIQLSISSDSSMSEHTAKKIKKKIKKIRTQERLRTDKREALREYQQNGPKILPPKHFRTKVRRHRFFVDRSIDMEMTHSLVAGWRIRSQGKGMSRNMSSSHSTEHQSLQIEYSTLIKSILNCGLRIQVNMSILGSTPIALAAERKFDNCVLELLKFENINPNKFSVDSTDTQRASQLRNDRRKTRCNFSSIERSERQDLLSFTEENDHRLQLLLREALIGTHFVYQQSICPPLASSVLGRSTSVVSALLNDPRVIPWMPFYIEWDAKHKDYRFLTAELLATSFGFSDICDLFDQHKSKVYPSPTISTIKNVSDSESMDSDQVNVLDFENVQVQPVVINMFNLSEFGRSLSSAFTPQTLHISFSFVHSLIKTFINTAWTNQTGTSEISRTLLAHPLVYSPLKLTQKSLLQHVLDDLDLFTQILHSANLPLVVFALAVLSVNRFFIRSVEGISKIGQVDLDAVLRQDQSLFLPLEIEPPHLVIDSESESAQTQNRSLFDLSKTGLTAFQISRIVPELICAHAKKHAKYLMRVLQLLHNTKWSSTQDETSIDWRYQDSTGKTCAFYSASLCSQEPLAFLLSLSQPQFTSENEQTSIPMHLQVDLSPDILSQQDTLNDPAAQHPRILNPFSLLVHGEPSEQDVVPEALFRLYSLPPQGRSPSFSQPDRSGMTPLMIALHKQDQEVIDLLLNSDCVPLKGEFNSQGVYHSPIKTLIGLGQGNQLRHLLKIAKRRERKIHEQTGTESPCLLGFENGLDLLHCVKLSGTNDIWAIEILHHIQWHVNRFITQTTQNRDRSRRIEIERRFVDLNVGDKNGTIAIHAANSNRVSLVSELGEFKKAVAHYLEGLCCVEHERKQFNKVEFHTEPNSVTLFRWVYHIYKMSKISPSGIILTCILLEQIHSAFPSLHFSNLNIRRLFLIGAMVIAKVYEDVTYCNKDWVVIGDHSFTLRQINQMERELLTVLKFYISISVEEYDRFTLLLLRDYSVHMPISMFPPSSIPSPPDGQPTRDTPGYLEFYIPNQTRT</sequence>
<dbReference type="Gene3D" id="1.25.40.20">
    <property type="entry name" value="Ankyrin repeat-containing domain"/>
    <property type="match status" value="1"/>
</dbReference>
<dbReference type="SMART" id="SM00248">
    <property type="entry name" value="ANK"/>
    <property type="match status" value="5"/>
</dbReference>
<proteinExistence type="predicted"/>
<dbReference type="SUPFAM" id="SSF47954">
    <property type="entry name" value="Cyclin-like"/>
    <property type="match status" value="1"/>
</dbReference>
<dbReference type="EMBL" id="JARBJD010000107">
    <property type="protein sequence ID" value="KAK2952185.1"/>
    <property type="molecule type" value="Genomic_DNA"/>
</dbReference>
<dbReference type="PANTHER" id="PTHR15615">
    <property type="match status" value="1"/>
</dbReference>
<dbReference type="InterPro" id="IPR006671">
    <property type="entry name" value="Cyclin_N"/>
</dbReference>
<dbReference type="Pfam" id="PF00134">
    <property type="entry name" value="Cyclin_N"/>
    <property type="match status" value="1"/>
</dbReference>
<dbReference type="Gene3D" id="1.10.472.10">
    <property type="entry name" value="Cyclin-like"/>
    <property type="match status" value="1"/>
</dbReference>
<dbReference type="CDD" id="cd20557">
    <property type="entry name" value="CYCLIN_ScPCL1-like"/>
    <property type="match status" value="1"/>
</dbReference>
<protein>
    <recommendedName>
        <fullName evidence="2">Cyclin N-terminal domain-containing protein</fullName>
    </recommendedName>
</protein>
<feature type="region of interest" description="Disordered" evidence="1">
    <location>
        <begin position="191"/>
        <end position="216"/>
    </location>
</feature>
<keyword evidence="4" id="KW-1185">Reference proteome</keyword>
<evidence type="ECO:0000313" key="3">
    <source>
        <dbReference type="EMBL" id="KAK2952185.1"/>
    </source>
</evidence>
<dbReference type="Proteomes" id="UP001281761">
    <property type="component" value="Unassembled WGS sequence"/>
</dbReference>
<dbReference type="Pfam" id="PF12796">
    <property type="entry name" value="Ank_2"/>
    <property type="match status" value="1"/>
</dbReference>
<organism evidence="3 4">
    <name type="scientific">Blattamonas nauphoetae</name>
    <dbReference type="NCBI Taxonomy" id="2049346"/>
    <lineage>
        <taxon>Eukaryota</taxon>
        <taxon>Metamonada</taxon>
        <taxon>Preaxostyla</taxon>
        <taxon>Oxymonadida</taxon>
        <taxon>Blattamonas</taxon>
    </lineage>
</organism>
<accession>A0ABQ9XLX2</accession>
<evidence type="ECO:0000256" key="1">
    <source>
        <dbReference type="SAM" id="MobiDB-lite"/>
    </source>
</evidence>
<gene>
    <name evidence="3" type="ORF">BLNAU_12888</name>
</gene>
<feature type="region of interest" description="Disordered" evidence="1">
    <location>
        <begin position="234"/>
        <end position="258"/>
    </location>
</feature>
<name>A0ABQ9XLX2_9EUKA</name>
<dbReference type="InterPro" id="IPR036915">
    <property type="entry name" value="Cyclin-like_sf"/>
</dbReference>
<evidence type="ECO:0000259" key="2">
    <source>
        <dbReference type="Pfam" id="PF00134"/>
    </source>
</evidence>
<dbReference type="PANTHER" id="PTHR15615:SF108">
    <property type="entry name" value="PROTEIN CNPPD1"/>
    <property type="match status" value="1"/>
</dbReference>
<dbReference type="InterPro" id="IPR002110">
    <property type="entry name" value="Ankyrin_rpt"/>
</dbReference>
<feature type="compositionally biased region" description="Low complexity" evidence="1">
    <location>
        <begin position="237"/>
        <end position="258"/>
    </location>
</feature>
<dbReference type="SUPFAM" id="SSF48403">
    <property type="entry name" value="Ankyrin repeat"/>
    <property type="match status" value="2"/>
</dbReference>
<dbReference type="InterPro" id="IPR036770">
    <property type="entry name" value="Ankyrin_rpt-contain_sf"/>
</dbReference>
<evidence type="ECO:0000313" key="4">
    <source>
        <dbReference type="Proteomes" id="UP001281761"/>
    </source>
</evidence>
<feature type="region of interest" description="Disordered" evidence="1">
    <location>
        <begin position="707"/>
        <end position="729"/>
    </location>
</feature>